<sequence>MIPQLSKNLSILLRSYNSAVLVTSPWHSANTSRLSDRSKYFAITLFLNIMYLSGVCPWDFREKYCGTTCLSNLCTVVGKNQSECLGTMCNLP</sequence>
<protein>
    <submittedName>
        <fullName evidence="1">Uncharacterized protein</fullName>
    </submittedName>
</protein>
<dbReference type="EMBL" id="GBRH01177779">
    <property type="protein sequence ID" value="JAE20117.1"/>
    <property type="molecule type" value="Transcribed_RNA"/>
</dbReference>
<reference evidence="1" key="2">
    <citation type="journal article" date="2015" name="Data Brief">
        <title>Shoot transcriptome of the giant reed, Arundo donax.</title>
        <authorList>
            <person name="Barrero R.A."/>
            <person name="Guerrero F.D."/>
            <person name="Moolhuijzen P."/>
            <person name="Goolsby J.A."/>
            <person name="Tidwell J."/>
            <person name="Bellgard S.E."/>
            <person name="Bellgard M.I."/>
        </authorList>
    </citation>
    <scope>NUCLEOTIDE SEQUENCE</scope>
    <source>
        <tissue evidence="1">Shoot tissue taken approximately 20 cm above the soil surface</tissue>
    </source>
</reference>
<evidence type="ECO:0000313" key="1">
    <source>
        <dbReference type="EMBL" id="JAE20117.1"/>
    </source>
</evidence>
<name>A0A0A9G6M6_ARUDO</name>
<reference evidence="1" key="1">
    <citation type="submission" date="2014-09" db="EMBL/GenBank/DDBJ databases">
        <authorList>
            <person name="Magalhaes I.L.F."/>
            <person name="Oliveira U."/>
            <person name="Santos F.R."/>
            <person name="Vidigal T.H.D.A."/>
            <person name="Brescovit A.D."/>
            <person name="Santos A.J."/>
        </authorList>
    </citation>
    <scope>NUCLEOTIDE SEQUENCE</scope>
    <source>
        <tissue evidence="1">Shoot tissue taken approximately 20 cm above the soil surface</tissue>
    </source>
</reference>
<accession>A0A0A9G6M6</accession>
<proteinExistence type="predicted"/>
<dbReference type="AlphaFoldDB" id="A0A0A9G6M6"/>
<organism evidence="1">
    <name type="scientific">Arundo donax</name>
    <name type="common">Giant reed</name>
    <name type="synonym">Donax arundinaceus</name>
    <dbReference type="NCBI Taxonomy" id="35708"/>
    <lineage>
        <taxon>Eukaryota</taxon>
        <taxon>Viridiplantae</taxon>
        <taxon>Streptophyta</taxon>
        <taxon>Embryophyta</taxon>
        <taxon>Tracheophyta</taxon>
        <taxon>Spermatophyta</taxon>
        <taxon>Magnoliopsida</taxon>
        <taxon>Liliopsida</taxon>
        <taxon>Poales</taxon>
        <taxon>Poaceae</taxon>
        <taxon>PACMAD clade</taxon>
        <taxon>Arundinoideae</taxon>
        <taxon>Arundineae</taxon>
        <taxon>Arundo</taxon>
    </lineage>
</organism>